<sequence>ILTVAVSSKLSLTEGYQCPLESPGKPTTPPHTSGYLVRIHSCNQNQTTCMASGNGHYNSPNTKLTMLRVGNGTPLVVCFQIKYNGSNFALKVISPNQVVFQKLMPGKDCKSSPANKFERKVKRDERVDPTGWNPFQLISQKSGLPDDAKFLAVNWKHPNGSDPLFLTNVNNIQNRFICA</sequence>
<comment type="caution">
    <text evidence="1">The sequence shown here is derived from an EMBL/GenBank/DDBJ whole genome shotgun (WGS) entry which is preliminary data.</text>
</comment>
<protein>
    <submittedName>
        <fullName evidence="1">Uncharacterized protein</fullName>
    </submittedName>
</protein>
<dbReference type="EMBL" id="CALNXK010000177">
    <property type="protein sequence ID" value="CAH3172958.1"/>
    <property type="molecule type" value="Genomic_DNA"/>
</dbReference>
<evidence type="ECO:0000313" key="1">
    <source>
        <dbReference type="EMBL" id="CAH3172958.1"/>
    </source>
</evidence>
<gene>
    <name evidence="1" type="ORF">PLOB_00013441</name>
</gene>
<accession>A0ABN8R0W0</accession>
<feature type="non-terminal residue" evidence="1">
    <location>
        <position position="1"/>
    </location>
</feature>
<proteinExistence type="predicted"/>
<reference evidence="1 2" key="1">
    <citation type="submission" date="2022-05" db="EMBL/GenBank/DDBJ databases">
        <authorList>
            <consortium name="Genoscope - CEA"/>
            <person name="William W."/>
        </authorList>
    </citation>
    <scope>NUCLEOTIDE SEQUENCE [LARGE SCALE GENOMIC DNA]</scope>
</reference>
<organism evidence="1 2">
    <name type="scientific">Porites lobata</name>
    <dbReference type="NCBI Taxonomy" id="104759"/>
    <lineage>
        <taxon>Eukaryota</taxon>
        <taxon>Metazoa</taxon>
        <taxon>Cnidaria</taxon>
        <taxon>Anthozoa</taxon>
        <taxon>Hexacorallia</taxon>
        <taxon>Scleractinia</taxon>
        <taxon>Fungiina</taxon>
        <taxon>Poritidae</taxon>
        <taxon>Porites</taxon>
    </lineage>
</organism>
<dbReference type="Proteomes" id="UP001159405">
    <property type="component" value="Unassembled WGS sequence"/>
</dbReference>
<name>A0ABN8R0W0_9CNID</name>
<keyword evidence="2" id="KW-1185">Reference proteome</keyword>
<evidence type="ECO:0000313" key="2">
    <source>
        <dbReference type="Proteomes" id="UP001159405"/>
    </source>
</evidence>